<dbReference type="InterPro" id="IPR001360">
    <property type="entry name" value="Glyco_hydro_1"/>
</dbReference>
<gene>
    <name evidence="4" type="ORF">CRG98_020177</name>
</gene>
<dbReference type="Pfam" id="PF00456">
    <property type="entry name" value="Transketolase_N"/>
    <property type="match status" value="1"/>
</dbReference>
<evidence type="ECO:0000256" key="2">
    <source>
        <dbReference type="RuleBase" id="RU003690"/>
    </source>
</evidence>
<comment type="caution">
    <text evidence="4">The sequence shown here is derived from an EMBL/GenBank/DDBJ whole genome shotgun (WGS) entry which is preliminary data.</text>
</comment>
<evidence type="ECO:0000256" key="1">
    <source>
        <dbReference type="ARBA" id="ARBA00010838"/>
    </source>
</evidence>
<evidence type="ECO:0000259" key="3">
    <source>
        <dbReference type="Pfam" id="PF00456"/>
    </source>
</evidence>
<dbReference type="InterPro" id="IPR029061">
    <property type="entry name" value="THDP-binding"/>
</dbReference>
<sequence>METRREVDSRHGRVHNSTANLEEIEYDSNSEGDVTLFSEDDPFDDAFFVARGNGEPEFDEKEEEIVIGNKIMDRSNGDVAVDHYHHYLEDVGSMASPGVNNYRFSISWARILPKGRFRGINMLGIDFYNNLIDALLSKGIQPFATVHHFDIPQELEDRYEAWLSPISKEDFQLYADVCFKHFGDWVKHWVTFNEPNIHMTLAYMRGEFLPCHCSGVFENCSSLDSEKDPFIAAHNIILSHAAAVDTYRKKYQKEQNDFIGINHYSSYYAKDCLFSYCDVDPGNGTTWTKGSCWQLSQRNDLPIGQSTDIWWLNVSPKRMEKMVNYVKERYKNTPMYIIEDGFGEVDATKKNFGWPYAPFLVPEDVKSHCSCHIPNGAALETEWNAKFVEYEKKFRVSKKIKKESPVATTLCVRHSPQTRPEINLVLKILQGDEEAIKWARGTFANIRLVNKLLKGEVVHKTIHIPKERSYRSSMQPW</sequence>
<dbReference type="Proteomes" id="UP000233551">
    <property type="component" value="Unassembled WGS sequence"/>
</dbReference>
<protein>
    <recommendedName>
        <fullName evidence="3">Transketolase N-terminal domain-containing protein</fullName>
    </recommendedName>
</protein>
<dbReference type="Pfam" id="PF00232">
    <property type="entry name" value="Glyco_hydro_1"/>
    <property type="match status" value="1"/>
</dbReference>
<dbReference type="SUPFAM" id="SSF52518">
    <property type="entry name" value="Thiamin diphosphate-binding fold (THDP-binding)"/>
    <property type="match status" value="1"/>
</dbReference>
<dbReference type="EMBL" id="PGOL01001275">
    <property type="protein sequence ID" value="PKI59418.1"/>
    <property type="molecule type" value="Genomic_DNA"/>
</dbReference>
<dbReference type="InterPro" id="IPR005474">
    <property type="entry name" value="Transketolase_N"/>
</dbReference>
<dbReference type="SUPFAM" id="SSF51445">
    <property type="entry name" value="(Trans)glycosidases"/>
    <property type="match status" value="1"/>
</dbReference>
<dbReference type="PANTHER" id="PTHR10353">
    <property type="entry name" value="GLYCOSYL HYDROLASE"/>
    <property type="match status" value="1"/>
</dbReference>
<accession>A0A2I0JSY8</accession>
<dbReference type="PANTHER" id="PTHR10353:SF213">
    <property type="entry name" value="BETA-GLUCOSIDASE 45-RELATED"/>
    <property type="match status" value="1"/>
</dbReference>
<organism evidence="4 5">
    <name type="scientific">Punica granatum</name>
    <name type="common">Pomegranate</name>
    <dbReference type="NCBI Taxonomy" id="22663"/>
    <lineage>
        <taxon>Eukaryota</taxon>
        <taxon>Viridiplantae</taxon>
        <taxon>Streptophyta</taxon>
        <taxon>Embryophyta</taxon>
        <taxon>Tracheophyta</taxon>
        <taxon>Spermatophyta</taxon>
        <taxon>Magnoliopsida</taxon>
        <taxon>eudicotyledons</taxon>
        <taxon>Gunneridae</taxon>
        <taxon>Pentapetalae</taxon>
        <taxon>rosids</taxon>
        <taxon>malvids</taxon>
        <taxon>Myrtales</taxon>
        <taxon>Lythraceae</taxon>
        <taxon>Punica</taxon>
    </lineage>
</organism>
<comment type="similarity">
    <text evidence="1 2">Belongs to the glycosyl hydrolase 1 family.</text>
</comment>
<dbReference type="InterPro" id="IPR017853">
    <property type="entry name" value="GH"/>
</dbReference>
<dbReference type="STRING" id="22663.A0A2I0JSY8"/>
<keyword evidence="5" id="KW-1185">Reference proteome</keyword>
<dbReference type="GO" id="GO:0005975">
    <property type="term" value="P:carbohydrate metabolic process"/>
    <property type="evidence" value="ECO:0007669"/>
    <property type="project" value="InterPro"/>
</dbReference>
<dbReference type="Gene3D" id="3.20.20.80">
    <property type="entry name" value="Glycosidases"/>
    <property type="match status" value="2"/>
</dbReference>
<evidence type="ECO:0000313" key="5">
    <source>
        <dbReference type="Proteomes" id="UP000233551"/>
    </source>
</evidence>
<dbReference type="GO" id="GO:0008422">
    <property type="term" value="F:beta-glucosidase activity"/>
    <property type="evidence" value="ECO:0007669"/>
    <property type="project" value="TreeGrafter"/>
</dbReference>
<feature type="domain" description="Transketolase N-terminal" evidence="3">
    <location>
        <begin position="344"/>
        <end position="396"/>
    </location>
</feature>
<proteinExistence type="inferred from homology"/>
<reference evidence="4 5" key="1">
    <citation type="submission" date="2017-11" db="EMBL/GenBank/DDBJ databases">
        <title>De-novo sequencing of pomegranate (Punica granatum L.) genome.</title>
        <authorList>
            <person name="Akparov Z."/>
            <person name="Amiraslanov A."/>
            <person name="Hajiyeva S."/>
            <person name="Abbasov M."/>
            <person name="Kaur K."/>
            <person name="Hamwieh A."/>
            <person name="Solovyev V."/>
            <person name="Salamov A."/>
            <person name="Braich B."/>
            <person name="Kosarev P."/>
            <person name="Mahmoud A."/>
            <person name="Hajiyev E."/>
            <person name="Babayeva S."/>
            <person name="Izzatullayeva V."/>
            <person name="Mammadov A."/>
            <person name="Mammadov A."/>
            <person name="Sharifova S."/>
            <person name="Ojaghi J."/>
            <person name="Eynullazada K."/>
            <person name="Bayramov B."/>
            <person name="Abdulazimova A."/>
            <person name="Shahmuradov I."/>
        </authorList>
    </citation>
    <scope>NUCLEOTIDE SEQUENCE [LARGE SCALE GENOMIC DNA]</scope>
    <source>
        <strain evidence="5">cv. AG2017</strain>
        <tissue evidence="4">Leaf</tissue>
    </source>
</reference>
<dbReference type="AlphaFoldDB" id="A0A2I0JSY8"/>
<name>A0A2I0JSY8_PUNGR</name>
<evidence type="ECO:0000313" key="4">
    <source>
        <dbReference type="EMBL" id="PKI59418.1"/>
    </source>
</evidence>